<dbReference type="PROSITE" id="PS50883">
    <property type="entry name" value="EAL"/>
    <property type="match status" value="1"/>
</dbReference>
<dbReference type="EMBL" id="QWEX01000003">
    <property type="protein sequence ID" value="RXV65017.1"/>
    <property type="molecule type" value="Genomic_DNA"/>
</dbReference>
<name>A0A4Q2A741_9BURK</name>
<dbReference type="CDD" id="cd01948">
    <property type="entry name" value="EAL"/>
    <property type="match status" value="1"/>
</dbReference>
<dbReference type="AlphaFoldDB" id="A0A4Q2A741"/>
<feature type="domain" description="EAL" evidence="1">
    <location>
        <begin position="27"/>
        <end position="277"/>
    </location>
</feature>
<comment type="caution">
    <text evidence="2">The sequence shown here is derived from an EMBL/GenBank/DDBJ whole genome shotgun (WGS) entry which is preliminary data.</text>
</comment>
<dbReference type="OrthoDB" id="1673646at2"/>
<dbReference type="Gene3D" id="3.20.20.450">
    <property type="entry name" value="EAL domain"/>
    <property type="match status" value="1"/>
</dbReference>
<gene>
    <name evidence="2" type="ORF">D1006_33095</name>
</gene>
<dbReference type="InterPro" id="IPR001633">
    <property type="entry name" value="EAL_dom"/>
</dbReference>
<sequence>MSSMNALFTAAVRHTAGSPGAGMRDSDVRVAGAVLDSIVRDRVVLFAQPVFDSGCRQVLYHECLVRIQGDHGRTDQAPSTFIPSLERLGLIRFLDRYVLGLVIEHLDAHPDLRLGANVSAQSASEISRWEPIFAMLEGRPDMARRLVIEITETTRLSRSSGHAFTERLQRLGCRIAMDDFGDGFGIENCNHVPSVDIVKISGKMLPRSIQDWTTERDQFRRLLEAAREIAPCVVVEGIETPDDLLLAQSAGADSVQGYLIGRPDFLRGSDRSVRTSSGRTADRFEKMMDAFVEESIDVDTHAAARTAYRAGLASVIFGRDSAIATRLVEQTVVNCREIGSRSERRIKLIRCLYLFGRRNGRALTRSTGLEGGRSS</sequence>
<evidence type="ECO:0000313" key="2">
    <source>
        <dbReference type="EMBL" id="RXV65017.1"/>
    </source>
</evidence>
<evidence type="ECO:0000313" key="3">
    <source>
        <dbReference type="Proteomes" id="UP000289650"/>
    </source>
</evidence>
<evidence type="ECO:0000259" key="1">
    <source>
        <dbReference type="PROSITE" id="PS50883"/>
    </source>
</evidence>
<dbReference type="PANTHER" id="PTHR33121:SF23">
    <property type="entry name" value="CYCLIC DI-GMP PHOSPHODIESTERASE PDEB"/>
    <property type="match status" value="1"/>
</dbReference>
<dbReference type="InterPro" id="IPR050706">
    <property type="entry name" value="Cyclic-di-GMP_PDE-like"/>
</dbReference>
<organism evidence="2 3">
    <name type="scientific">Burkholderia stabilis</name>
    <dbReference type="NCBI Taxonomy" id="95485"/>
    <lineage>
        <taxon>Bacteria</taxon>
        <taxon>Pseudomonadati</taxon>
        <taxon>Pseudomonadota</taxon>
        <taxon>Betaproteobacteria</taxon>
        <taxon>Burkholderiales</taxon>
        <taxon>Burkholderiaceae</taxon>
        <taxon>Burkholderia</taxon>
        <taxon>Burkholderia cepacia complex</taxon>
    </lineage>
</organism>
<dbReference type="GO" id="GO:0071111">
    <property type="term" value="F:cyclic-guanylate-specific phosphodiesterase activity"/>
    <property type="evidence" value="ECO:0007669"/>
    <property type="project" value="InterPro"/>
</dbReference>
<reference evidence="2 3" key="1">
    <citation type="submission" date="2018-08" db="EMBL/GenBank/DDBJ databases">
        <title>Mountain-cultivated ginseng endophyte, Burkholderia stabilis and its activity against ginseng root rot disease.</title>
        <authorList>
            <person name="Tapan Kumar M."/>
            <person name="Bae H."/>
            <person name="Shanmugam G."/>
            <person name="Jeon J."/>
        </authorList>
    </citation>
    <scope>NUCLEOTIDE SEQUENCE [LARGE SCALE GENOMIC DNA]</scope>
    <source>
        <strain evidence="2 3">EB159</strain>
    </source>
</reference>
<dbReference type="SMART" id="SM00052">
    <property type="entry name" value="EAL"/>
    <property type="match status" value="1"/>
</dbReference>
<dbReference type="PANTHER" id="PTHR33121">
    <property type="entry name" value="CYCLIC DI-GMP PHOSPHODIESTERASE PDEF"/>
    <property type="match status" value="1"/>
</dbReference>
<proteinExistence type="predicted"/>
<dbReference type="Proteomes" id="UP000289650">
    <property type="component" value="Unassembled WGS sequence"/>
</dbReference>
<dbReference type="SUPFAM" id="SSF141868">
    <property type="entry name" value="EAL domain-like"/>
    <property type="match status" value="1"/>
</dbReference>
<protein>
    <submittedName>
        <fullName evidence="2">EAL domain-containing protein</fullName>
    </submittedName>
</protein>
<dbReference type="InterPro" id="IPR035919">
    <property type="entry name" value="EAL_sf"/>
</dbReference>
<dbReference type="Pfam" id="PF00563">
    <property type="entry name" value="EAL"/>
    <property type="match status" value="1"/>
</dbReference>
<accession>A0A4Q2A741</accession>